<dbReference type="EMBL" id="JAOQIO010000007">
    <property type="protein sequence ID" value="MCU6790926.1"/>
    <property type="molecule type" value="Genomic_DNA"/>
</dbReference>
<protein>
    <submittedName>
        <fullName evidence="9">Carbohydrate ABC transporter permease</fullName>
    </submittedName>
</protein>
<dbReference type="InterPro" id="IPR000515">
    <property type="entry name" value="MetI-like"/>
</dbReference>
<comment type="caution">
    <text evidence="9">The sequence shown here is derived from an EMBL/GenBank/DDBJ whole genome shotgun (WGS) entry which is preliminary data.</text>
</comment>
<organism evidence="9 10">
    <name type="scientific">Paenibacillus baimaensis</name>
    <dbReference type="NCBI Taxonomy" id="2982185"/>
    <lineage>
        <taxon>Bacteria</taxon>
        <taxon>Bacillati</taxon>
        <taxon>Bacillota</taxon>
        <taxon>Bacilli</taxon>
        <taxon>Bacillales</taxon>
        <taxon>Paenibacillaceae</taxon>
        <taxon>Paenibacillus</taxon>
    </lineage>
</organism>
<reference evidence="9 10" key="1">
    <citation type="submission" date="2022-09" db="EMBL/GenBank/DDBJ databases">
        <authorList>
            <person name="Han X.L."/>
            <person name="Wang Q."/>
            <person name="Lu T."/>
        </authorList>
    </citation>
    <scope>NUCLEOTIDE SEQUENCE [LARGE SCALE GENOMIC DNA]</scope>
    <source>
        <strain evidence="9 10">WQ 127069</strain>
    </source>
</reference>
<evidence type="ECO:0000259" key="8">
    <source>
        <dbReference type="PROSITE" id="PS50928"/>
    </source>
</evidence>
<proteinExistence type="inferred from homology"/>
<evidence type="ECO:0000256" key="7">
    <source>
        <dbReference type="RuleBase" id="RU363032"/>
    </source>
</evidence>
<dbReference type="Gene3D" id="1.10.3720.10">
    <property type="entry name" value="MetI-like"/>
    <property type="match status" value="1"/>
</dbReference>
<feature type="transmembrane region" description="Helical" evidence="7">
    <location>
        <begin position="140"/>
        <end position="159"/>
    </location>
</feature>
<dbReference type="InterPro" id="IPR035906">
    <property type="entry name" value="MetI-like_sf"/>
</dbReference>
<name>A0ABT2U9R6_9BACL</name>
<keyword evidence="6 7" id="KW-0472">Membrane</keyword>
<evidence type="ECO:0000256" key="3">
    <source>
        <dbReference type="ARBA" id="ARBA00022475"/>
    </source>
</evidence>
<comment type="subcellular location">
    <subcellularLocation>
        <location evidence="1 7">Cell membrane</location>
        <topology evidence="1 7">Multi-pass membrane protein</topology>
    </subcellularLocation>
</comment>
<feature type="domain" description="ABC transmembrane type-1" evidence="8">
    <location>
        <begin position="69"/>
        <end position="272"/>
    </location>
</feature>
<dbReference type="SUPFAM" id="SSF161098">
    <property type="entry name" value="MetI-like"/>
    <property type="match status" value="1"/>
</dbReference>
<evidence type="ECO:0000256" key="4">
    <source>
        <dbReference type="ARBA" id="ARBA00022692"/>
    </source>
</evidence>
<comment type="similarity">
    <text evidence="7">Belongs to the binding-protein-dependent transport system permease family.</text>
</comment>
<dbReference type="RefSeq" id="WP_144026348.1">
    <property type="nucleotide sequence ID" value="NZ_JAOQIO010000007.1"/>
</dbReference>
<keyword evidence="3" id="KW-1003">Cell membrane</keyword>
<feature type="transmembrane region" description="Helical" evidence="7">
    <location>
        <begin position="180"/>
        <end position="202"/>
    </location>
</feature>
<evidence type="ECO:0000256" key="1">
    <source>
        <dbReference type="ARBA" id="ARBA00004651"/>
    </source>
</evidence>
<feature type="transmembrane region" description="Helical" evidence="7">
    <location>
        <begin position="106"/>
        <end position="128"/>
    </location>
</feature>
<evidence type="ECO:0000313" key="10">
    <source>
        <dbReference type="Proteomes" id="UP001652445"/>
    </source>
</evidence>
<accession>A0ABT2U9R6</accession>
<evidence type="ECO:0000256" key="6">
    <source>
        <dbReference type="ARBA" id="ARBA00023136"/>
    </source>
</evidence>
<dbReference type="Proteomes" id="UP001652445">
    <property type="component" value="Unassembled WGS sequence"/>
</dbReference>
<evidence type="ECO:0000256" key="2">
    <source>
        <dbReference type="ARBA" id="ARBA00022448"/>
    </source>
</evidence>
<dbReference type="CDD" id="cd06261">
    <property type="entry name" value="TM_PBP2"/>
    <property type="match status" value="1"/>
</dbReference>
<dbReference type="Pfam" id="PF00528">
    <property type="entry name" value="BPD_transp_1"/>
    <property type="match status" value="1"/>
</dbReference>
<keyword evidence="4 7" id="KW-0812">Transmembrane</keyword>
<dbReference type="PROSITE" id="PS50928">
    <property type="entry name" value="ABC_TM1"/>
    <property type="match status" value="1"/>
</dbReference>
<dbReference type="PANTHER" id="PTHR43744:SF9">
    <property type="entry name" value="POLYGALACTURONAN_RHAMNOGALACTURONAN TRANSPORT SYSTEM PERMEASE PROTEIN YTCP"/>
    <property type="match status" value="1"/>
</dbReference>
<dbReference type="PANTHER" id="PTHR43744">
    <property type="entry name" value="ABC TRANSPORTER PERMEASE PROTEIN MG189-RELATED-RELATED"/>
    <property type="match status" value="1"/>
</dbReference>
<evidence type="ECO:0000256" key="5">
    <source>
        <dbReference type="ARBA" id="ARBA00022989"/>
    </source>
</evidence>
<feature type="transmembrane region" description="Helical" evidence="7">
    <location>
        <begin position="65"/>
        <end position="94"/>
    </location>
</feature>
<keyword evidence="10" id="KW-1185">Reference proteome</keyword>
<keyword evidence="2 7" id="KW-0813">Transport</keyword>
<gene>
    <name evidence="9" type="ORF">OB236_02180</name>
</gene>
<sequence length="288" mass="32216">MPYKIFSVFNYVFMGLLAVICLLPLIHILAVSFSAPAAASANLVGIWPMGFTVDAYTKTLANENFLRALINGVTRTVAGTVLSMLLITLTAYALSKDNRDFKGRTFYMWVFVFTMLMHAGLVPTYILIQKLGMINTLWALILPHAVNVFNMILLLNFFRSSVPKALEEAAYMDGAGHFRTVFNIYLPLALPAIATVSLFTMVGQWNSWFDGLIYITKAQNYPLATFLQTIIVQRDLTSMNVSADDLEQMSEQTVRASQMFIGVVPILLVYPFLQKYFVKGIVMGSVKE</sequence>
<keyword evidence="5 7" id="KW-1133">Transmembrane helix</keyword>
<evidence type="ECO:0000313" key="9">
    <source>
        <dbReference type="EMBL" id="MCU6790926.1"/>
    </source>
</evidence>
<feature type="transmembrane region" description="Helical" evidence="7">
    <location>
        <begin position="256"/>
        <end position="273"/>
    </location>
</feature>